<gene>
    <name evidence="2" type="ORF">BA062_08745</name>
</gene>
<evidence type="ECO:0000313" key="3">
    <source>
        <dbReference type="Proteomes" id="UP000247892"/>
    </source>
</evidence>
<dbReference type="InterPro" id="IPR050397">
    <property type="entry name" value="Env_Response_Regulators"/>
</dbReference>
<dbReference type="Proteomes" id="UP000247892">
    <property type="component" value="Unassembled WGS sequence"/>
</dbReference>
<proteinExistence type="predicted"/>
<dbReference type="Pfam" id="PF00027">
    <property type="entry name" value="cNMP_binding"/>
    <property type="match status" value="1"/>
</dbReference>
<evidence type="ECO:0000259" key="1">
    <source>
        <dbReference type="PROSITE" id="PS50042"/>
    </source>
</evidence>
<feature type="domain" description="Cyclic nucleotide-binding" evidence="1">
    <location>
        <begin position="95"/>
        <end position="206"/>
    </location>
</feature>
<dbReference type="Pfam" id="PF19307">
    <property type="entry name" value="SrpI-like"/>
    <property type="match status" value="1"/>
</dbReference>
<organism evidence="2 3">
    <name type="scientific">Prauserella flavalba</name>
    <dbReference type="NCBI Taxonomy" id="1477506"/>
    <lineage>
        <taxon>Bacteria</taxon>
        <taxon>Bacillati</taxon>
        <taxon>Actinomycetota</taxon>
        <taxon>Actinomycetes</taxon>
        <taxon>Pseudonocardiales</taxon>
        <taxon>Pseudonocardiaceae</taxon>
        <taxon>Prauserella</taxon>
    </lineage>
</organism>
<comment type="caution">
    <text evidence="2">The sequence shown here is derived from an EMBL/GenBank/DDBJ whole genome shotgun (WGS) entry which is preliminary data.</text>
</comment>
<keyword evidence="3" id="KW-1185">Reference proteome</keyword>
<dbReference type="PROSITE" id="PS50042">
    <property type="entry name" value="CNMP_BINDING_3"/>
    <property type="match status" value="1"/>
</dbReference>
<dbReference type="GO" id="GO:0005829">
    <property type="term" value="C:cytosol"/>
    <property type="evidence" value="ECO:0007669"/>
    <property type="project" value="TreeGrafter"/>
</dbReference>
<dbReference type="InterPro" id="IPR014710">
    <property type="entry name" value="RmlC-like_jellyroll"/>
</dbReference>
<dbReference type="InterPro" id="IPR049817">
    <property type="entry name" value="Encap_f2b"/>
</dbReference>
<dbReference type="PANTHER" id="PTHR24567">
    <property type="entry name" value="CRP FAMILY TRANSCRIPTIONAL REGULATORY PROTEIN"/>
    <property type="match status" value="1"/>
</dbReference>
<dbReference type="SUPFAM" id="SSF51206">
    <property type="entry name" value="cAMP-binding domain-like"/>
    <property type="match status" value="1"/>
</dbReference>
<reference evidence="2 3" key="1">
    <citation type="submission" date="2016-07" db="EMBL/GenBank/DDBJ databases">
        <title>Draft genome sequence of Prauserella sp. YIM 121212, isolated from alkaline soil.</title>
        <authorList>
            <person name="Ruckert C."/>
            <person name="Albersmeier A."/>
            <person name="Jiang C.-L."/>
            <person name="Jiang Y."/>
            <person name="Kalinowski J."/>
            <person name="Schneider O."/>
            <person name="Winkler A."/>
            <person name="Zotchev S.B."/>
        </authorList>
    </citation>
    <scope>NUCLEOTIDE SEQUENCE [LARGE SCALE GENOMIC DNA]</scope>
    <source>
        <strain evidence="2 3">YIM 121212</strain>
    </source>
</reference>
<dbReference type="PANTHER" id="PTHR24567:SF74">
    <property type="entry name" value="HTH-TYPE TRANSCRIPTIONAL REGULATOR ARCR"/>
    <property type="match status" value="1"/>
</dbReference>
<dbReference type="Gene3D" id="2.60.120.10">
    <property type="entry name" value="Jelly Rolls"/>
    <property type="match status" value="1"/>
</dbReference>
<evidence type="ECO:0000313" key="2">
    <source>
        <dbReference type="EMBL" id="PXY35584.1"/>
    </source>
</evidence>
<name>A0A318LQB8_9PSEU</name>
<dbReference type="InterPro" id="IPR045641">
    <property type="entry name" value="SrpI-like"/>
</dbReference>
<dbReference type="OrthoDB" id="181419at2"/>
<dbReference type="GO" id="GO:0003700">
    <property type="term" value="F:DNA-binding transcription factor activity"/>
    <property type="evidence" value="ECO:0007669"/>
    <property type="project" value="TreeGrafter"/>
</dbReference>
<accession>A0A318LQB8</accession>
<sequence length="469" mass="51663">MTVTDPGTGTEQESPLSLGTAAARNLATTTKTQPQMQSISSRWLIRLLPWVQASGGTYRVNRRLTCVVGNKRVTFTGSDTDLRVVPPELREFAILREFPDTGVLDALAERFEQREYQPGDVLAEFGDRADEVVLIAHGKVNKIGPGEYGDHVVLDVLAGGEYFGDESLAEPDALWEYTAKAVTTCTALVLPHRAFEEVLERSPELRAHVDQVRSSPRAAANDHGEAAVEVTSGHEGEVPLTGTFVDYQLHPREYELSVAQTVLRMHTRVSDLYNQPMSQLEQQLRLTIEALRERQENELVNNPGFGLLHNADLGMRKPTRNGPPTPDDLDDLLALVWKEPSFFLAHPRAIAAFGRECSRRGIYPSSVDVGGHSVPAWRGVPIFPCNKIPVSRTRTSSIMLMRTGEERQGVVGLHQTGIPDEYQPGLSVRFMGINDKAITSYLVTAYYSAAVLVPDALGVLDDAELGRES</sequence>
<dbReference type="InterPro" id="IPR018490">
    <property type="entry name" value="cNMP-bd_dom_sf"/>
</dbReference>
<dbReference type="RefSeq" id="WP_110335590.1">
    <property type="nucleotide sequence ID" value="NZ_MASU01000005.1"/>
</dbReference>
<dbReference type="AlphaFoldDB" id="A0A318LQB8"/>
<dbReference type="EMBL" id="MASU01000005">
    <property type="protein sequence ID" value="PXY35584.1"/>
    <property type="molecule type" value="Genomic_DNA"/>
</dbReference>
<dbReference type="NCBIfam" id="NF041163">
    <property type="entry name" value="encap_f2b"/>
    <property type="match status" value="1"/>
</dbReference>
<protein>
    <submittedName>
        <fullName evidence="2">Crp/Fnr family transcriptional regulator</fullName>
    </submittedName>
</protein>
<dbReference type="InterPro" id="IPR000595">
    <property type="entry name" value="cNMP-bd_dom"/>
</dbReference>
<dbReference type="SMART" id="SM00100">
    <property type="entry name" value="cNMP"/>
    <property type="match status" value="1"/>
</dbReference>
<dbReference type="CDD" id="cd00038">
    <property type="entry name" value="CAP_ED"/>
    <property type="match status" value="1"/>
</dbReference>